<dbReference type="Proteomes" id="UP000596252">
    <property type="component" value="Chromosome"/>
</dbReference>
<organism evidence="1 2">
    <name type="scientific">Shewanella litorisediminis</name>
    <dbReference type="NCBI Taxonomy" id="1173586"/>
    <lineage>
        <taxon>Bacteria</taxon>
        <taxon>Pseudomonadati</taxon>
        <taxon>Pseudomonadota</taxon>
        <taxon>Gammaproteobacteria</taxon>
        <taxon>Alteromonadales</taxon>
        <taxon>Shewanellaceae</taxon>
        <taxon>Shewanella</taxon>
    </lineage>
</organism>
<keyword evidence="2" id="KW-1185">Reference proteome</keyword>
<reference evidence="1 2" key="1">
    <citation type="journal article" date="2012" name="Antonie Van Leeuwenhoek">
        <title>Shewanella litorisediminis sp. nov., a gammaproteobacterium isolated from a tidal flat sediment.</title>
        <authorList>
            <person name="Lee M.H."/>
            <person name="Yoon J.H."/>
        </authorList>
    </citation>
    <scope>NUCLEOTIDE SEQUENCE [LARGE SCALE GENOMIC DNA]</scope>
    <source>
        <strain evidence="1 2">SMK1-12</strain>
    </source>
</reference>
<protein>
    <recommendedName>
        <fullName evidence="3">Secreted protein</fullName>
    </recommendedName>
</protein>
<proteinExistence type="predicted"/>
<sequence length="319" mass="34842">MLKHGAVILTRMLMLVMLLALAPLSNAVAQNAYELRQSWQTIAELIAAQGRQTEAEQIRASIRALSDQDLERIYQQQTLDNMISTLKDIQQAVEVVDSLNSNLSVQKYMDNRAAFQAVPQMDAQVQPMVAGAFPDDLDYPNADYCPYSPERSDDLALQIAVDAIQAGRIALESAKVIWSGLSRACDQTAVVAGAGGNTSLACIPADVVLFAAELVVGAAEGVVEHFEFCDSGVDSAEIEGTWDGLNHVNAVLAGHLSQLSDHDSDIKYELELLNNEIDRIHAKLDEQKGMLETVISNQQQIIQLLNTPSGRRAEWNKTP</sequence>
<dbReference type="RefSeq" id="WP_203326107.1">
    <property type="nucleotide sequence ID" value="NZ_CP069213.1"/>
</dbReference>
<evidence type="ECO:0008006" key="3">
    <source>
        <dbReference type="Google" id="ProtNLM"/>
    </source>
</evidence>
<gene>
    <name evidence="1" type="ORF">JQC75_03490</name>
</gene>
<name>A0ABX7G5B9_9GAMM</name>
<dbReference type="EMBL" id="CP069213">
    <property type="protein sequence ID" value="QRH02500.1"/>
    <property type="molecule type" value="Genomic_DNA"/>
</dbReference>
<evidence type="ECO:0000313" key="2">
    <source>
        <dbReference type="Proteomes" id="UP000596252"/>
    </source>
</evidence>
<evidence type="ECO:0000313" key="1">
    <source>
        <dbReference type="EMBL" id="QRH02500.1"/>
    </source>
</evidence>
<accession>A0ABX7G5B9</accession>